<dbReference type="NCBIfam" id="TIGR03594">
    <property type="entry name" value="GTPase_EngA"/>
    <property type="match status" value="1"/>
</dbReference>
<dbReference type="InterPro" id="IPR032859">
    <property type="entry name" value="KH_dom-like"/>
</dbReference>
<dbReference type="Pfam" id="PF01926">
    <property type="entry name" value="MMR_HSR1"/>
    <property type="match status" value="2"/>
</dbReference>
<evidence type="ECO:0000256" key="8">
    <source>
        <dbReference type="HAMAP-Rule" id="MF_00195"/>
    </source>
</evidence>
<evidence type="ECO:0000313" key="12">
    <source>
        <dbReference type="EMBL" id="KKQ71222.1"/>
    </source>
</evidence>
<dbReference type="PIRSF" id="PIRSF006485">
    <property type="entry name" value="GTP-binding_EngA"/>
    <property type="match status" value="1"/>
</dbReference>
<dbReference type="PANTHER" id="PTHR43834">
    <property type="entry name" value="GTPASE DER"/>
    <property type="match status" value="1"/>
</dbReference>
<comment type="function">
    <text evidence="8 10">GTPase that plays an essential role in the late steps of ribosome biogenesis.</text>
</comment>
<keyword evidence="6 8" id="KW-0342">GTP-binding</keyword>
<dbReference type="GO" id="GO:0042254">
    <property type="term" value="P:ribosome biogenesis"/>
    <property type="evidence" value="ECO:0007669"/>
    <property type="project" value="UniProtKB-KW"/>
</dbReference>
<dbReference type="Gene3D" id="3.40.50.300">
    <property type="entry name" value="P-loop containing nucleotide triphosphate hydrolases"/>
    <property type="match status" value="2"/>
</dbReference>
<feature type="binding site" evidence="8">
    <location>
        <begin position="60"/>
        <end position="64"/>
    </location>
    <ligand>
        <name>GTP</name>
        <dbReference type="ChEBI" id="CHEBI:37565"/>
        <label>1</label>
    </ligand>
</feature>
<evidence type="ECO:0000256" key="4">
    <source>
        <dbReference type="ARBA" id="ARBA00022737"/>
    </source>
</evidence>
<comment type="caution">
    <text evidence="12">The sequence shown here is derived from an EMBL/GenBank/DDBJ whole genome shotgun (WGS) entry which is preliminary data.</text>
</comment>
<dbReference type="InterPro" id="IPR027417">
    <property type="entry name" value="P-loop_NTPase"/>
</dbReference>
<proteinExistence type="inferred from homology"/>
<organism evidence="12 13">
    <name type="scientific">Candidatus Falkowbacteria bacterium GW2011_GWE1_38_31</name>
    <dbReference type="NCBI Taxonomy" id="1618638"/>
    <lineage>
        <taxon>Bacteria</taxon>
        <taxon>Candidatus Falkowiibacteriota</taxon>
    </lineage>
</organism>
<evidence type="ECO:0000256" key="1">
    <source>
        <dbReference type="ARBA" id="ARBA00008279"/>
    </source>
</evidence>
<dbReference type="Pfam" id="PF14714">
    <property type="entry name" value="KH_dom-like"/>
    <property type="match status" value="1"/>
</dbReference>
<feature type="binding site" evidence="8">
    <location>
        <begin position="13"/>
        <end position="20"/>
    </location>
    <ligand>
        <name>GTP</name>
        <dbReference type="ChEBI" id="CHEBI:37565"/>
        <label>1</label>
    </ligand>
</feature>
<dbReference type="InterPro" id="IPR005225">
    <property type="entry name" value="Small_GTP-bd"/>
</dbReference>
<keyword evidence="4 10" id="KW-0677">Repeat</keyword>
<feature type="binding site" evidence="8">
    <location>
        <begin position="356"/>
        <end position="359"/>
    </location>
    <ligand>
        <name>GTP</name>
        <dbReference type="ChEBI" id="CHEBI:37565"/>
        <label>2</label>
    </ligand>
</feature>
<protein>
    <recommendedName>
        <fullName evidence="2 8">GTPase Der</fullName>
    </recommendedName>
    <alternativeName>
        <fullName evidence="7 8">GTP-binding protein EngA</fullName>
    </alternativeName>
</protein>
<dbReference type="Proteomes" id="UP000034022">
    <property type="component" value="Unassembled WGS sequence"/>
</dbReference>
<dbReference type="SUPFAM" id="SSF52540">
    <property type="entry name" value="P-loop containing nucleoside triphosphate hydrolases"/>
    <property type="match status" value="2"/>
</dbReference>
<evidence type="ECO:0000256" key="2">
    <source>
        <dbReference type="ARBA" id="ARBA00020953"/>
    </source>
</evidence>
<keyword evidence="3 8" id="KW-0690">Ribosome biogenesis</keyword>
<dbReference type="Gene3D" id="3.30.300.20">
    <property type="match status" value="1"/>
</dbReference>
<dbReference type="EMBL" id="LBUU01000001">
    <property type="protein sequence ID" value="KKQ71222.1"/>
    <property type="molecule type" value="Genomic_DNA"/>
</dbReference>
<evidence type="ECO:0000256" key="3">
    <source>
        <dbReference type="ARBA" id="ARBA00022517"/>
    </source>
</evidence>
<evidence type="ECO:0000256" key="5">
    <source>
        <dbReference type="ARBA" id="ARBA00022741"/>
    </source>
</evidence>
<evidence type="ECO:0000256" key="6">
    <source>
        <dbReference type="ARBA" id="ARBA00023134"/>
    </source>
</evidence>
<evidence type="ECO:0000259" key="11">
    <source>
        <dbReference type="PROSITE" id="PS51712"/>
    </source>
</evidence>
<dbReference type="HAMAP" id="MF_00195">
    <property type="entry name" value="GTPase_Der"/>
    <property type="match status" value="1"/>
</dbReference>
<evidence type="ECO:0000256" key="7">
    <source>
        <dbReference type="ARBA" id="ARBA00032345"/>
    </source>
</evidence>
<dbReference type="CDD" id="cd01895">
    <property type="entry name" value="EngA2"/>
    <property type="match status" value="1"/>
</dbReference>
<dbReference type="GO" id="GO:0005525">
    <property type="term" value="F:GTP binding"/>
    <property type="evidence" value="ECO:0007669"/>
    <property type="project" value="UniProtKB-UniRule"/>
</dbReference>
<evidence type="ECO:0000256" key="10">
    <source>
        <dbReference type="RuleBase" id="RU004481"/>
    </source>
</evidence>
<dbReference type="PROSITE" id="PS51712">
    <property type="entry name" value="G_ENGA"/>
    <property type="match status" value="1"/>
</dbReference>
<evidence type="ECO:0000313" key="13">
    <source>
        <dbReference type="Proteomes" id="UP000034022"/>
    </source>
</evidence>
<dbReference type="AlphaFoldDB" id="A0A0G0JXC4"/>
<gene>
    <name evidence="8" type="primary">der</name>
    <name evidence="12" type="ORF">US91_C0001G0149</name>
</gene>
<dbReference type="NCBIfam" id="TIGR00231">
    <property type="entry name" value="small_GTP"/>
    <property type="match status" value="2"/>
</dbReference>
<dbReference type="CDD" id="cd01894">
    <property type="entry name" value="EngA1"/>
    <property type="match status" value="1"/>
</dbReference>
<dbReference type="InterPro" id="IPR031166">
    <property type="entry name" value="G_ENGA"/>
</dbReference>
<dbReference type="PATRIC" id="fig|1618638.3.peg.157"/>
<reference evidence="12 13" key="1">
    <citation type="journal article" date="2015" name="Nature">
        <title>rRNA introns, odd ribosomes, and small enigmatic genomes across a large radiation of phyla.</title>
        <authorList>
            <person name="Brown C.T."/>
            <person name="Hug L.A."/>
            <person name="Thomas B.C."/>
            <person name="Sharon I."/>
            <person name="Castelle C.J."/>
            <person name="Singh A."/>
            <person name="Wilkins M.J."/>
            <person name="Williams K.H."/>
            <person name="Banfield J.F."/>
        </authorList>
    </citation>
    <scope>NUCLEOTIDE SEQUENCE [LARGE SCALE GENOMIC DNA]</scope>
</reference>
<dbReference type="InterPro" id="IPR015946">
    <property type="entry name" value="KH_dom-like_a/b"/>
</dbReference>
<feature type="binding site" evidence="8">
    <location>
        <begin position="284"/>
        <end position="288"/>
    </location>
    <ligand>
        <name>GTP</name>
        <dbReference type="ChEBI" id="CHEBI:37565"/>
        <label>2</label>
    </ligand>
</feature>
<feature type="domain" description="EngA-type G" evidence="11">
    <location>
        <begin position="231"/>
        <end position="411"/>
    </location>
</feature>
<dbReference type="InterPro" id="IPR016484">
    <property type="entry name" value="GTPase_Der"/>
</dbReference>
<name>A0A0G0JXC4_9BACT</name>
<sequence length="508" mass="56823">MTSNPSPLVVIFGRTNVGKSTLFNCLTEKRKALVSNIEGTTRDSIFGEVSWQKTDFQIADTGGIHDASFLKANKKTQKTNRRSTDIDILVQQKVRDLLKLADLILFVVDARAGLLPQDKEMVKELKKILDANKKNLDNTKNLKQQKIILVANKADSPSLRRETAEFNKLGLGEPLVISAANGSGTGDLLDEITGELIKIENKITKPKETKDNEVSEETEDTEAPKEIKSPIKVSVIGKPNVGKSSLINSLIGENRLIVSSIAHTTREPQDVVIKHKDTLISLVDTAGISKQGQKSAKKVQDKNVLEKFSIAKSLGTLSRAEIAILVIDIKEGLTHQEKKLVEEIVNKKTGLIIVANKWDLIEEKDYKTYTTKIYNDLPFASWAPIAFTSALSGEKTKKVLDLIIEIYKNYQIEISPNALTRFLNKIIKQHAPAKAKGTKHPHIYELVQTHSCPPKFKIRIGAKDTIHFSYLRFINNRLREKYGFLGIPLKIVVEKNRLVHGKHEIHNE</sequence>
<dbReference type="InterPro" id="IPR006073">
    <property type="entry name" value="GTP-bd"/>
</dbReference>
<comment type="similarity">
    <text evidence="1 8 9 10">Belongs to the TRAFAC class TrmE-Era-EngA-EngB-Septin-like GTPase superfamily. EngA (Der) GTPase family.</text>
</comment>
<dbReference type="PRINTS" id="PR00449">
    <property type="entry name" value="RASTRNSFRMNG"/>
</dbReference>
<dbReference type="PANTHER" id="PTHR43834:SF6">
    <property type="entry name" value="GTPASE DER"/>
    <property type="match status" value="1"/>
</dbReference>
<feature type="binding site" evidence="8">
    <location>
        <begin position="237"/>
        <end position="244"/>
    </location>
    <ligand>
        <name>GTP</name>
        <dbReference type="ChEBI" id="CHEBI:37565"/>
        <label>2</label>
    </ligand>
</feature>
<evidence type="ECO:0000256" key="9">
    <source>
        <dbReference type="PROSITE-ProRule" id="PRU01049"/>
    </source>
</evidence>
<keyword evidence="5 8" id="KW-0547">Nucleotide-binding</keyword>
<accession>A0A0G0JXC4</accession>
<feature type="binding site" evidence="8">
    <location>
        <begin position="152"/>
        <end position="155"/>
    </location>
    <ligand>
        <name>GTP</name>
        <dbReference type="ChEBI" id="CHEBI:37565"/>
        <label>1</label>
    </ligand>
</feature>
<comment type="subunit">
    <text evidence="8">Associates with the 50S ribosomal subunit.</text>
</comment>